<keyword evidence="7" id="KW-1185">Reference proteome</keyword>
<evidence type="ECO:0000256" key="3">
    <source>
        <dbReference type="PROSITE-ProRule" id="PRU00708"/>
    </source>
</evidence>
<dbReference type="PROSITE" id="PS51375">
    <property type="entry name" value="PPR"/>
    <property type="match status" value="4"/>
</dbReference>
<dbReference type="AlphaFoldDB" id="A0A834LP71"/>
<feature type="repeat" description="PPR" evidence="3">
    <location>
        <begin position="544"/>
        <end position="579"/>
    </location>
</feature>
<evidence type="ECO:0000313" key="6">
    <source>
        <dbReference type="EMBL" id="KAF7144836.1"/>
    </source>
</evidence>
<dbReference type="Pfam" id="PF20431">
    <property type="entry name" value="E_motif"/>
    <property type="match status" value="1"/>
</dbReference>
<feature type="region of interest" description="Disordered" evidence="4">
    <location>
        <begin position="56"/>
        <end position="76"/>
    </location>
</feature>
<dbReference type="GO" id="GO:0003723">
    <property type="term" value="F:RNA binding"/>
    <property type="evidence" value="ECO:0007669"/>
    <property type="project" value="InterPro"/>
</dbReference>
<dbReference type="GO" id="GO:0009451">
    <property type="term" value="P:RNA modification"/>
    <property type="evidence" value="ECO:0007669"/>
    <property type="project" value="InterPro"/>
</dbReference>
<dbReference type="Pfam" id="PF01535">
    <property type="entry name" value="PPR"/>
    <property type="match status" value="2"/>
</dbReference>
<name>A0A834LP71_RHOSS</name>
<proteinExistence type="inferred from homology"/>
<comment type="similarity">
    <text evidence="1">Belongs to the PPR family. PCMP-H subfamily.</text>
</comment>
<evidence type="ECO:0000256" key="4">
    <source>
        <dbReference type="SAM" id="MobiDB-lite"/>
    </source>
</evidence>
<gene>
    <name evidence="6" type="ORF">RHSIM_Rhsim04G0201600</name>
</gene>
<feature type="repeat" description="PPR" evidence="3">
    <location>
        <begin position="408"/>
        <end position="442"/>
    </location>
</feature>
<evidence type="ECO:0000259" key="5">
    <source>
        <dbReference type="Pfam" id="PF14432"/>
    </source>
</evidence>
<accession>A0A834LP71</accession>
<dbReference type="PANTHER" id="PTHR47926:SF347">
    <property type="entry name" value="PENTATRICOPEPTIDE REPEAT-CONTAINING PROTEIN"/>
    <property type="match status" value="1"/>
</dbReference>
<organism evidence="6 7">
    <name type="scientific">Rhododendron simsii</name>
    <name type="common">Sims's rhododendron</name>
    <dbReference type="NCBI Taxonomy" id="118357"/>
    <lineage>
        <taxon>Eukaryota</taxon>
        <taxon>Viridiplantae</taxon>
        <taxon>Streptophyta</taxon>
        <taxon>Embryophyta</taxon>
        <taxon>Tracheophyta</taxon>
        <taxon>Spermatophyta</taxon>
        <taxon>Magnoliopsida</taxon>
        <taxon>eudicotyledons</taxon>
        <taxon>Gunneridae</taxon>
        <taxon>Pentapetalae</taxon>
        <taxon>asterids</taxon>
        <taxon>Ericales</taxon>
        <taxon>Ericaceae</taxon>
        <taxon>Ericoideae</taxon>
        <taxon>Rhodoreae</taxon>
        <taxon>Rhododendron</taxon>
    </lineage>
</organism>
<dbReference type="InterPro" id="IPR002885">
    <property type="entry name" value="PPR_rpt"/>
</dbReference>
<dbReference type="EMBL" id="WJXA01000004">
    <property type="protein sequence ID" value="KAF7144836.1"/>
    <property type="molecule type" value="Genomic_DNA"/>
</dbReference>
<dbReference type="Pfam" id="PF14432">
    <property type="entry name" value="DYW_deaminase"/>
    <property type="match status" value="1"/>
</dbReference>
<dbReference type="InterPro" id="IPR032867">
    <property type="entry name" value="DYW_dom"/>
</dbReference>
<dbReference type="NCBIfam" id="TIGR00756">
    <property type="entry name" value="PPR"/>
    <property type="match status" value="4"/>
</dbReference>
<keyword evidence="2" id="KW-0677">Repeat</keyword>
<feature type="repeat" description="PPR" evidence="3">
    <location>
        <begin position="276"/>
        <end position="310"/>
    </location>
</feature>
<dbReference type="FunFam" id="1.25.40.10:FF:000348">
    <property type="entry name" value="Pentatricopeptide repeat-containing protein chloroplastic"/>
    <property type="match status" value="1"/>
</dbReference>
<dbReference type="Pfam" id="PF13041">
    <property type="entry name" value="PPR_2"/>
    <property type="match status" value="3"/>
</dbReference>
<dbReference type="OrthoDB" id="185373at2759"/>
<dbReference type="Gene3D" id="1.25.40.10">
    <property type="entry name" value="Tetratricopeptide repeat domain"/>
    <property type="match status" value="3"/>
</dbReference>
<dbReference type="GO" id="GO:0008270">
    <property type="term" value="F:zinc ion binding"/>
    <property type="evidence" value="ECO:0007669"/>
    <property type="project" value="InterPro"/>
</dbReference>
<comment type="caution">
    <text evidence="6">The sequence shown here is derived from an EMBL/GenBank/DDBJ whole genome shotgun (WGS) entry which is preliminary data.</text>
</comment>
<dbReference type="InterPro" id="IPR046848">
    <property type="entry name" value="E_motif"/>
</dbReference>
<dbReference type="Proteomes" id="UP000626092">
    <property type="component" value="Unassembled WGS sequence"/>
</dbReference>
<sequence length="816" mass="91754">MQRFARSRSIGPVAGERRRGFLLPDQLSVSGWNRRASTFLLEAFVCRRLAALSEKRRTSNRTKHLQIRMHESGGEDDDLFPANGFGAQAMATASHPVLPFTPHQNPATSHHHHHLHHQLTSATSLTHLKQLHAQILRSNLPLPSTSLLLHTLSLSSSPLSLSYSLSVFTHIPKPNPNLSNKLLREFSNSREPYNTLLAYSQLRGKGLGVDRFCFPTVLKVVSRVKAVIEGMEVHGLAVKLGFGDDPFVETGLVRMYEGCGRILDARRVFDKMSHRDVVTWSVMINGYSQVGLFDDVLALFEAMKSSNVEPDEVIFSSVISACGRARNLSYGKAIHESITQSGMLTDPYLQSALVSMYGSCGSMELAQNLYDQLSTKPIVVSTAMISGYSKNGQVEAARLIFDQMTGKDLVCWSAMMSCYVESEKPLEALELFNQMQVRRIKPDKVTMLIVISACAHLGALKHAKWIHEYVDRHGFGGDLRVNNALIDMYAKCGSLEGAIEVFDGMPRKNVVTWTGMVTALAIHGEAVNALKLFYQLENENIKPNEVTFVSVLYACSHSGLVDEGRKIFASMVEEYNITPKLVHYGCMVDLLGRANLLTEAFEIVEQMPLEPNVVIWGSLMAACRFHDEFELGEFAAKRLLELDPDHDGAHVFSSNISAKERRWEDAREARILMKQKGISKERGWSRIELNNEVHEFLMGARNHEQADEIYAKLNEVVGELKQVGYAPNTCNVLVDLDEDEKEKAVLWHSEKLALCYGLIREEEGSCIRIVKNLRICEDCHTFMKLVSKVHQKNIIVRDRTRFHHYKDGLCSCNDYW</sequence>
<feature type="domain" description="DYW" evidence="5">
    <location>
        <begin position="724"/>
        <end position="816"/>
    </location>
</feature>
<dbReference type="FunFam" id="1.25.40.10:FF:000427">
    <property type="entry name" value="Pentatricopeptide repeat-containing protein chloroplastic"/>
    <property type="match status" value="1"/>
</dbReference>
<dbReference type="PANTHER" id="PTHR47926">
    <property type="entry name" value="PENTATRICOPEPTIDE REPEAT-CONTAINING PROTEIN"/>
    <property type="match status" value="1"/>
</dbReference>
<feature type="repeat" description="PPR" evidence="3">
    <location>
        <begin position="478"/>
        <end position="512"/>
    </location>
</feature>
<evidence type="ECO:0000256" key="1">
    <source>
        <dbReference type="ARBA" id="ARBA00006643"/>
    </source>
</evidence>
<dbReference type="FunFam" id="1.25.40.10:FF:000325">
    <property type="entry name" value="Pentatricopeptide repeat-containing protein At4g14820"/>
    <property type="match status" value="1"/>
</dbReference>
<dbReference type="InterPro" id="IPR011990">
    <property type="entry name" value="TPR-like_helical_dom_sf"/>
</dbReference>
<protein>
    <recommendedName>
        <fullName evidence="5">DYW domain-containing protein</fullName>
    </recommendedName>
</protein>
<evidence type="ECO:0000256" key="2">
    <source>
        <dbReference type="ARBA" id="ARBA00022737"/>
    </source>
</evidence>
<reference evidence="6" key="1">
    <citation type="submission" date="2019-11" db="EMBL/GenBank/DDBJ databases">
        <authorList>
            <person name="Liu Y."/>
            <person name="Hou J."/>
            <person name="Li T.-Q."/>
            <person name="Guan C.-H."/>
            <person name="Wu X."/>
            <person name="Wu H.-Z."/>
            <person name="Ling F."/>
            <person name="Zhang R."/>
            <person name="Shi X.-G."/>
            <person name="Ren J.-P."/>
            <person name="Chen E.-F."/>
            <person name="Sun J.-M."/>
        </authorList>
    </citation>
    <scope>NUCLEOTIDE SEQUENCE</scope>
    <source>
        <strain evidence="6">Adult_tree_wgs_1</strain>
        <tissue evidence="6">Leaves</tissue>
    </source>
</reference>
<feature type="compositionally biased region" description="Basic residues" evidence="4">
    <location>
        <begin position="58"/>
        <end position="67"/>
    </location>
</feature>
<evidence type="ECO:0000313" key="7">
    <source>
        <dbReference type="Proteomes" id="UP000626092"/>
    </source>
</evidence>
<dbReference type="InterPro" id="IPR046960">
    <property type="entry name" value="PPR_At4g14850-like_plant"/>
</dbReference>